<reference evidence="1 2" key="1">
    <citation type="submission" date="2020-04" db="EMBL/GenBank/DDBJ databases">
        <authorList>
            <person name="Depoorter E."/>
        </authorList>
    </citation>
    <scope>NUCLEOTIDE SEQUENCE [LARGE SCALE GENOMIC DNA]</scope>
    <source>
        <strain evidence="1 2">BCC0217</strain>
    </source>
</reference>
<dbReference type="EMBL" id="CABWIL020000025">
    <property type="protein sequence ID" value="CAB3970672.1"/>
    <property type="molecule type" value="Genomic_DNA"/>
</dbReference>
<evidence type="ECO:0000313" key="2">
    <source>
        <dbReference type="Proteomes" id="UP000494301"/>
    </source>
</evidence>
<sequence>MKTPTPKQKGIYMTAELYEAVILGRHADIQKGRKGQSLNQSLDEVAEDFKNPIVPYIESLGEVYDLLTPIMFQIHGNPKTKSALGKSLWHTLLLMARDKQSGSWIAQASFANYLALNEVNSAKPFIPLIKGDLTEEQIKVKRSFAGTVFTYMNEARILHTALNIDGWDDLEGWWKGLTHPHIDTN</sequence>
<organism evidence="1 2">
    <name type="scientific">Burkholderia aenigmatica</name>
    <dbReference type="NCBI Taxonomy" id="2015348"/>
    <lineage>
        <taxon>Bacteria</taxon>
        <taxon>Pseudomonadati</taxon>
        <taxon>Pseudomonadota</taxon>
        <taxon>Betaproteobacteria</taxon>
        <taxon>Burkholderiales</taxon>
        <taxon>Burkholderiaceae</taxon>
        <taxon>Burkholderia</taxon>
        <taxon>Burkholderia cepacia complex</taxon>
    </lineage>
</organism>
<name>A0A6J5JFN3_9BURK</name>
<dbReference type="GeneID" id="61526653"/>
<accession>A0A6J5JFN3</accession>
<protein>
    <submittedName>
        <fullName evidence="1">Uncharacterized protein</fullName>
    </submittedName>
</protein>
<dbReference type="RefSeq" id="WP_150981146.1">
    <property type="nucleotide sequence ID" value="NZ_CABWIL020000025.1"/>
</dbReference>
<dbReference type="AlphaFoldDB" id="A0A6J5JFN3"/>
<evidence type="ECO:0000313" key="1">
    <source>
        <dbReference type="EMBL" id="CAB3970672.1"/>
    </source>
</evidence>
<dbReference type="Proteomes" id="UP000494301">
    <property type="component" value="Unassembled WGS sequence"/>
</dbReference>
<proteinExistence type="predicted"/>
<gene>
    <name evidence="1" type="ORF">BLA3211_06056</name>
</gene>